<gene>
    <name evidence="3" type="primary">epsF_4</name>
    <name evidence="3" type="ORF">RTSSTS7063_01927</name>
</gene>
<dbReference type="PANTHER" id="PTHR45947:SF3">
    <property type="entry name" value="SULFOQUINOVOSYL TRANSFERASE SQD2"/>
    <property type="match status" value="1"/>
</dbReference>
<dbReference type="EC" id="2.4.-.-" evidence="3"/>
<evidence type="ECO:0000313" key="4">
    <source>
        <dbReference type="Proteomes" id="UP000363661"/>
    </source>
</evidence>
<evidence type="ECO:0000313" key="3">
    <source>
        <dbReference type="EMBL" id="VUX13826.1"/>
    </source>
</evidence>
<name>A0A564U2T3_9FIRM</name>
<dbReference type="PANTHER" id="PTHR45947">
    <property type="entry name" value="SULFOQUINOVOSYL TRANSFERASE SQD2"/>
    <property type="match status" value="1"/>
</dbReference>
<dbReference type="Gene3D" id="3.40.50.2000">
    <property type="entry name" value="Glycogen Phosphorylase B"/>
    <property type="match status" value="2"/>
</dbReference>
<keyword evidence="3" id="KW-0808">Transferase</keyword>
<dbReference type="Pfam" id="PF00534">
    <property type="entry name" value="Glycos_transf_1"/>
    <property type="match status" value="1"/>
</dbReference>
<dbReference type="Proteomes" id="UP000363661">
    <property type="component" value="Unassembled WGS sequence"/>
</dbReference>
<accession>A0A564U2T3</accession>
<dbReference type="CDD" id="cd03812">
    <property type="entry name" value="GT4_CapH-like"/>
    <property type="match status" value="1"/>
</dbReference>
<dbReference type="InterPro" id="IPR001296">
    <property type="entry name" value="Glyco_trans_1"/>
</dbReference>
<feature type="domain" description="Glycosyltransferase subfamily 4-like N-terminal" evidence="2">
    <location>
        <begin position="15"/>
        <end position="174"/>
    </location>
</feature>
<dbReference type="EMBL" id="CABHNA010000065">
    <property type="protein sequence ID" value="VUX13826.1"/>
    <property type="molecule type" value="Genomic_DNA"/>
</dbReference>
<dbReference type="InterPro" id="IPR050194">
    <property type="entry name" value="Glycosyltransferase_grp1"/>
</dbReference>
<feature type="domain" description="Glycosyl transferase family 1" evidence="1">
    <location>
        <begin position="186"/>
        <end position="302"/>
    </location>
</feature>
<keyword evidence="3" id="KW-0328">Glycosyltransferase</keyword>
<organism evidence="3 4">
    <name type="scientific">[Ruminococcus] torques</name>
    <dbReference type="NCBI Taxonomy" id="33039"/>
    <lineage>
        <taxon>Bacteria</taxon>
        <taxon>Bacillati</taxon>
        <taxon>Bacillota</taxon>
        <taxon>Clostridia</taxon>
        <taxon>Lachnospirales</taxon>
        <taxon>Lachnospiraceae</taxon>
        <taxon>Mediterraneibacter</taxon>
    </lineage>
</organism>
<protein>
    <submittedName>
        <fullName evidence="3">Glycosyltransferase EpsF</fullName>
        <ecNumber evidence="3">2.4.-.-</ecNumber>
    </submittedName>
</protein>
<keyword evidence="4" id="KW-1185">Reference proteome</keyword>
<evidence type="ECO:0000259" key="2">
    <source>
        <dbReference type="Pfam" id="PF13439"/>
    </source>
</evidence>
<dbReference type="AlphaFoldDB" id="A0A564U2T3"/>
<dbReference type="InterPro" id="IPR028098">
    <property type="entry name" value="Glyco_trans_4-like_N"/>
</dbReference>
<dbReference type="GO" id="GO:0016757">
    <property type="term" value="F:glycosyltransferase activity"/>
    <property type="evidence" value="ECO:0007669"/>
    <property type="project" value="UniProtKB-KW"/>
</dbReference>
<dbReference type="Pfam" id="PF13439">
    <property type="entry name" value="Glyco_transf_4"/>
    <property type="match status" value="1"/>
</dbReference>
<proteinExistence type="predicted"/>
<evidence type="ECO:0000259" key="1">
    <source>
        <dbReference type="Pfam" id="PF00534"/>
    </source>
</evidence>
<reference evidence="3 4" key="1">
    <citation type="submission" date="2019-07" db="EMBL/GenBank/DDBJ databases">
        <authorList>
            <person name="Hibberd C M."/>
            <person name="Gehrig L. J."/>
            <person name="Chang H.-W."/>
            <person name="Venkatesh S."/>
        </authorList>
    </citation>
    <scope>NUCLEOTIDE SEQUENCE [LARGE SCALE GENOMIC DNA]</scope>
    <source>
        <strain evidence="3">Ruminococcus_torques_SSTS_Bg7063</strain>
    </source>
</reference>
<dbReference type="SUPFAM" id="SSF53756">
    <property type="entry name" value="UDP-Glycosyltransferase/glycogen phosphorylase"/>
    <property type="match status" value="1"/>
</dbReference>
<sequence>MIKVLHYVSIMNRAGQETFLMNMYRKIDRKKIQFGFLCTVDEEGDYDAEIKELGGEIYHFSLSAAGGAAGQIKNYKAVKHAFRKYTDEYDIIHIHNYHAFDMTLSAIAALRAGAKKVVVHSHNSSADYHMELHKVFRPIISHLPVTRLACTQDAGKWMYTTNDFQVISNGIDVEKFKYNSKIRDQVRTELGLKEKFVIGHVGRFETQKNHELIMKVFSQYAKEDEEAVLLLVGTGSLQDKMKATARSLKIEDRVNFLGVRSDINDLYQGMDLFFFPSLFEGLGIVAIEAQVAGLPCIFTKTLPKELDISDEIIRCNLNAGIEEWVAAIKKAKNLSKTSTRSDNIEKVRNAGFDAEYSMTCLTKVYLEKEQKK</sequence>